<dbReference type="Gene3D" id="2.60.40.2030">
    <property type="match status" value="1"/>
</dbReference>
<dbReference type="InterPro" id="IPR028059">
    <property type="entry name" value="SWM_rpt"/>
</dbReference>
<keyword evidence="1" id="KW-0732">Signal</keyword>
<comment type="caution">
    <text evidence="11">The sequence shown here is derived from an EMBL/GenBank/DDBJ whole genome shotgun (WGS) entry which is preliminary data.</text>
</comment>
<dbReference type="InterPro" id="IPR013517">
    <property type="entry name" value="FG-GAP"/>
</dbReference>
<dbReference type="SMART" id="SM00112">
    <property type="entry name" value="CA"/>
    <property type="match status" value="5"/>
</dbReference>
<dbReference type="SMART" id="SM00191">
    <property type="entry name" value="Int_alpha"/>
    <property type="match status" value="13"/>
</dbReference>
<evidence type="ECO:0000313" key="11">
    <source>
        <dbReference type="EMBL" id="GCL59034.1"/>
    </source>
</evidence>
<dbReference type="Gene3D" id="2.130.10.130">
    <property type="entry name" value="Integrin alpha, N-terminal"/>
    <property type="match status" value="6"/>
</dbReference>
<dbReference type="Pfam" id="PF01839">
    <property type="entry name" value="FG-GAP"/>
    <property type="match status" value="6"/>
</dbReference>
<dbReference type="InterPro" id="IPR023296">
    <property type="entry name" value="Glyco_hydro_beta-prop_sf"/>
</dbReference>
<evidence type="ECO:0000259" key="9">
    <source>
        <dbReference type="PROSITE" id="PS50022"/>
    </source>
</evidence>
<dbReference type="PRINTS" id="PR00205">
    <property type="entry name" value="CADHERIN"/>
</dbReference>
<dbReference type="SMART" id="SM00560">
    <property type="entry name" value="LamGL"/>
    <property type="match status" value="1"/>
</dbReference>
<accession>A0AAD3GA10</accession>
<dbReference type="SUPFAM" id="SSF50939">
    <property type="entry name" value="Sialidases"/>
    <property type="match status" value="1"/>
</dbReference>
<dbReference type="Pfam" id="PF13448">
    <property type="entry name" value="DUF4114"/>
    <property type="match status" value="1"/>
</dbReference>
<organism evidence="11 12">
    <name type="scientific">Microcystis aeruginosa NIES-3807</name>
    <dbReference type="NCBI Taxonomy" id="2517785"/>
    <lineage>
        <taxon>Bacteria</taxon>
        <taxon>Bacillati</taxon>
        <taxon>Cyanobacteriota</taxon>
        <taxon>Cyanophyceae</taxon>
        <taxon>Oscillatoriophycideae</taxon>
        <taxon>Chroococcales</taxon>
        <taxon>Microcystaceae</taxon>
        <taxon>Microcystis</taxon>
    </lineage>
</organism>
<dbReference type="InterPro" id="IPR036278">
    <property type="entry name" value="Sialidase_sf"/>
</dbReference>
<dbReference type="InterPro" id="IPR006558">
    <property type="entry name" value="LamG-like"/>
</dbReference>
<protein>
    <recommendedName>
        <fullName evidence="13">LamG-like jellyroll fold domain-containing protein</fullName>
    </recommendedName>
</protein>
<feature type="domain" description="Cadherin" evidence="10">
    <location>
        <begin position="3857"/>
        <end position="3955"/>
    </location>
</feature>
<dbReference type="GO" id="GO:0007156">
    <property type="term" value="P:homophilic cell adhesion via plasma membrane adhesion molecules"/>
    <property type="evidence" value="ECO:0007669"/>
    <property type="project" value="InterPro"/>
</dbReference>
<dbReference type="PRINTS" id="PR01185">
    <property type="entry name" value="INTEGRINA"/>
</dbReference>
<dbReference type="PROSITE" id="PS51470">
    <property type="entry name" value="FG_GAP"/>
    <property type="match status" value="4"/>
</dbReference>
<sequence>MSINLASSLSAVTTDSTTGVTHIVWADNGNIWHAVYDSNSETWKNAEAIAFTGTEPVASLNLVASGQLIDGSNPGLAVVWQQGNLNDSDFFYTAAQYDENADLQWLDTPQTLTSDQVGDLEPTVTVNDSGEVIVIGSKVNFDNVANLSIKEDTDFYTQTFSVSSSQFSTSTSNVIPTAPYSPQLTNNGVVNPGVLSNAQSTTPAVQSATEANSLSISSDETEEEQAQQPFGSWNAQLYFASSLLEDWELMHSVPSSGFLRSIITPFMKNWELVGTLSGGTTFGGEPSIFLQTNAQLEWESPKELKSPWKNKTVPDPTVDYQNSDLFGNLFADDSANVVGTKKIRGESPITFGFDLDSKYSFSNNSPYDLLDIDNVLGITASVKFPIIPAEETAGFFTLDATGSVGINFNLLGTPIPGQTYSPQTLLAGLGDLGKAIGSGAGADAYILLMNLATEGTTEGSGAGILAANIAIAVGETFAAFINGTTQGLDNQGSISFPVLTTGVSGKAQIPHVPILSADINGGVETAFNWGIGNTDNTISLTFPVGLEVKIGPLGLGFNFNPGWSWNVFDGNKNSSSDSDSSSVASSTSLALMASTTSANLAGSLITVDFGKDTDLAALPSASDFTVSVTDINGNITNVPVFGVVAGASSNLVILQLENAIPTSENLDYTSSDNPTPTSNNVSLNFVNNEGITDTNGNTIENISDLGVTNNTPNSLAYQYNPTSGNSQNYINPTLLLAFNTPLDTTVSPDLARFTVTNNNNTSLSITDATVTNNGVLLTFASSVKNKDLQNVTISYNNSSSLGSNPLEDSNGDSIESFTIQNGVSAQVSQSSVFISNNNSNLTFSDTVADYTVTVTNSDGTTVNNVQVQSVSVSVTGNNVFLSLNQSVSPDQIVSITYNSQNISSLVTGITPPAVTTSSLMANIEADLGQDSAPFIISGGSSPLLAWVAEVPPLEPISGFVNGALVTLNFIDDLGNGNDVPTANQFIVTDSNNNSYTVGNIQVNDNSLTLTLNTTDTTVSEDTELSISYNLSTPTSNSTNLYIDNSFTNTTLWVNEFSNFALTNTTKSSNPPVILGAGAIVENNTSNQITLVFDQTLTDNGVTNSDFTVESNGQVFTISGNVNTTGNTVILTVQPPDGVNLIGNGDIVTVSYTGNSLSGTNGSVANFSNQPVITSPSTPTTVIKYAVLNSTDTNLVSSISSIPGTGGFNFNPVGAYDSTNDITVLVWSNADASDINTNLVPGEFYTDDETTSINESFNKSDIYYSIYSGGSWTIAAAIAEQEGSEGKIVIGSGPNNELMAAWINYNNGESNIYWSSLTYNSGVASWSSPEILYTDANPDPSTELSIVTINGKPTVLWTETQATSYSQLTQEESPLLYYRLAETSGTTLVNEGIYGAGGNGTYSGSVTFNEVGALENSTNQGDPNPAVLFNAGDSATSVAIPFSGISFSLEFWFNAPSLSSSSIELLSVSDLVSISLTNTELSFNLNGNILNSDGFTPSANQWYYVVASYDGETDTATLYINGKPSVSQENLALTLPNSATVSLASASNTSAVYLDEVAFYSQALTYSETGDISDFGNLTPSQISQILFSTSQIGNKYNSQYIAPLPAGPNTNYVTYNGSSWSVPSVIDPTYKPIATQLSNANTPEWDVTSYTTANSSGYVNPNGNPDIYLPLNLSNQATGTTISSIVVTATNSNGETITWSVGNTNGNQLAVVQGDKLLNPVNPDGSWEYTILSSNVDLDLFIDAGSNSNLSDFKYSINGNPSQSINPVDVTSEPTSINSNQVLGTATVTEANDSSLALIDSGFIINTNNPSIGYSIVSADFNNDGKSDVAVGNRGYTNTSGVPQSGGTIQILFGGQAVLLNSETNPLTTTDLTGNPNGVLITGLSDTGQANGDFPFSMATGDVNGDGYQDLVIGDPNANAVYVVYGSNNLEGTTIDVTNLTSSQGYVINAPSSTNIAFGYSVAVGNFNSNAQSNGTYANGTKFDIAIGAPGANNGNGAVYVAFDGSSSSSNIYNSTNQGELAGYSLAVSSRTPNSTTFTGNKLSDDLIIGAINFQGTVTNQWNGISGLPGNTNQNNSYPSTTQAELGAVYVYQSNGTTTLTEYVSYTGPNLPSSNGTANNINAGSALNSSDLDGDGTNDLAISAPGASNNNGAVYVLKGGVSANSNAQNLGNVANLGIVGGLSFSQTGAIITSPGDVNDDGYADFLITAPQGANGTGQGYVLFGPLNLSDIGTIFDLNITATDSKTTFLLNGDQPYQLVGAAASGIGDVNGDGVDDLMISAPNAGQLYTTYGHPWLADDGSIKLADISGDNGFVIDGDLYSVTVGIGTQIYNLGDESSAAPAFINNNGTFYLAYVEKGGNQIYLTTSSDAGQTWTSAVELPSGITTSQSPSLAFYQGTLYLAFVGLNKDLYITSSTDNGQTWTSAQAIPNQSSSAGVSLVVYQDQLMAFFVSTESNSDILYVYSNNPQSGASWSTDYTVANPDGTPNQTASQAVSATVMGETLYLAYRGGTVGSGNNYYVTNTSGSNLTNLTWGVSELSGATSASTAPGITNDGSQLYFTYSNSSGDLYYLTSSNGTSWSGLNEIDSQTSNYLPAPAILGGRLYLGYTGTNSEADVYVTALSVSKILAGAGNDVVMLGDINGDGFADVLAGGSINGAVVTFGASTQNLLDAAAGTDELIINIADGGLIQSVGAAGDFNGDGLADFGVVDQNNNFYLILGNTNLGPQQTLTLSTSANISQTGITSAVAVGDYNGDGYDDLLLSSSNGGQKLYTGNSSGTLNSSVTFSANSNTVFNGIGDVNGDGFGDIGGGEPNGNVISPNATGNGQATVYSGNISAGSATSNSTNITPPNAAISGTLNNSDWGFNSLDETPLFSPSFAVFNGYLYMVYNTTEITNSTTGAYTTNFYIQRSADGYNWEGLTSLGSNFESDTQASLAVFNNTLYLAFTATNNQVIVTPATTDSSSDLGLTFDSTNSINAGGNTAPAGIGPTLAVYDEELYLFFVANNSTKTILYTTSSDGSTWSSNGTVTNSSGNAQETDNRLGVAVDGDNLLVSFIGNGNKNVNVATYNGTSWSSSEVSGQTSSSGPSLLSVGDTLYLFFTSGNSNNEIPYLTSTDGGSTWSSTLNNIPNQTTNDRPSPVFFQESILVGYETTGTTRIGIATSNPIYEPNQTQQFGEQLQNIGDFNGDGIADFAVLAPGFFSNLGSWNNNLLENNQGAVLIYYGSTSGLSSSSTPDVVLATPAPNSSTNVANNQALLLTQVAPTGDINGDGYDDLIIGSPNTALDSSNTTDGTAFVVFGGGESVWGSTYPATSPFDLNSLSNNQSNSSTGNSNTSGFVITGLPGSQAGISLSGGGDVNGDGFSDFIIGAPGDSDNLTYTIFGSDFNDTVNQTGTVGDDIMIGTATGESFLAGEGDDQIYTNGGIEVVYAGPGDDFVTVNDTYFLRLDGGTGTNVLRFEGYNGQDWDLTTLSPGSRLRNFEILVTENYGANTLTLNSLTVTQLSDNNTVTVVMDADDTLNLSSDFSLNGTVYQYNQKFDQYTSNTSAATVLLNRIVQTGTTNVITVTTNAPKTNIPTPNSTLEVASVSAETMTSYSVDESGDSTARSFATSVFSPTASNPNASTRLFVSNSKGNEADGKVEFTIQRTGDLDKYVWVGYLTQDGDAKAGDRYTPVAGQAVFAPGETTLTVTVPIPDNSEYVGTRKFRLAVTLEGESSDPNLVPDAWQAAIATGNEQIRRWKSITGTEGNSVLFDITTTNSTEGIATLDLDLDGLVVPLIWNPATDSYVNIPSAEVNGISQAQDVDGNGLNDLYRMQFQDGGLFDGDEVVNGLVALDFTVNDVNENPSNQAPTNLALSATTVNENVPVNTVIGTFSSTDPDTGNTFTYSLVTGTGDTDNSAFSIVGNQLQINNSPDFETKNSYSIRVKTTDQGGLSFEKTLTITVNDVNENPSNQAPTNLALSATTVNENVPVNTVIGTFSSTDPDTGNTFTYSLVTGTGDTDNTAFSIVGNQLQINNSPDFETKNSYSIRVKTTDQGGLSFEKTLTITVNDVNETPGNQAPTNLALSATTVNENVPVNTVIGTFSTTDTDTGNTFTYSLVTGTGDTDNTAFSIVGNQLQINNSPDFETKNSYSIRVKTTDQGGLSFEKTLTITVNDVNETPGNQAPTNLALSATTVNENVPVNTVIGTFSTTDPDSGNSFTYSLIAGTGDTDNSAFSIVGNQLQINNSPDFETKNSYSIRVKTTDQGGLSFEKTLTITVNDVNENPSNQAPTALIFQNAVTELAENVNVTPEFKVADLLIEDDGLGTNNLFLTGRDRERFLIQNSALFYVGFTPNFEAQNSYEVTVNVDDTTVGVTPDLTQTFTLNITDVNEAPTALILDNSTNAIAENTDTSQGVKVADIQISDDALGTNSLSLLGSDQSSFQIRGRELFFIGKADFEAQSLYNLTVAVTDTTLKPAPNATPDATVNFTLEITNLPDQAVNPQALQFNNTGNGQGSLVFNFSNLTSSIQVTAIEEGLQQTGAFFNNVVGLYPVADDNGAVFDSLDLDGDGNVTELIQPGQAGYARSALSQAVNNFILRASGEGANQSTTAAEFNEGDVLLEGGRRYAPFVIANGGNLGESLQGSIQAFLTKNPDNVAATLENYMSHEVAYFSFGSANPDGAEHLRSRGNNIFGFEDLPGNLPNISDNDFNDGILAFNFIA</sequence>
<feature type="domain" description="Cadherin" evidence="10">
    <location>
        <begin position="4172"/>
        <end position="4270"/>
    </location>
</feature>
<dbReference type="InterPro" id="IPR011049">
    <property type="entry name" value="Serralysin-like_metalloprot_C"/>
</dbReference>
<dbReference type="InterPro" id="IPR000413">
    <property type="entry name" value="Integrin_alpha"/>
</dbReference>
<dbReference type="SMART" id="SM00736">
    <property type="entry name" value="CADG"/>
    <property type="match status" value="4"/>
</dbReference>
<dbReference type="RefSeq" id="WP_159297376.1">
    <property type="nucleotide sequence ID" value="NZ_BJCK01000031.1"/>
</dbReference>
<evidence type="ECO:0000256" key="2">
    <source>
        <dbReference type="ARBA" id="ARBA00022737"/>
    </source>
</evidence>
<dbReference type="InterPro" id="IPR002126">
    <property type="entry name" value="Cadherin-like_dom"/>
</dbReference>
<dbReference type="SUPFAM" id="SSF51120">
    <property type="entry name" value="beta-Roll"/>
    <property type="match status" value="1"/>
</dbReference>
<dbReference type="CDD" id="cd11304">
    <property type="entry name" value="Cadherin_repeat"/>
    <property type="match status" value="4"/>
</dbReference>
<feature type="domain" description="Cadherin" evidence="10">
    <location>
        <begin position="4383"/>
        <end position="4482"/>
    </location>
</feature>
<dbReference type="SUPFAM" id="SSF49899">
    <property type="entry name" value="Concanavalin A-like lectins/glucanases"/>
    <property type="match status" value="1"/>
</dbReference>
<feature type="compositionally biased region" description="Polar residues" evidence="8">
    <location>
        <begin position="195"/>
        <end position="218"/>
    </location>
</feature>
<evidence type="ECO:0000313" key="12">
    <source>
        <dbReference type="Proteomes" id="UP000441080"/>
    </source>
</evidence>
<dbReference type="PANTHER" id="PTHR23221">
    <property type="entry name" value="GLYCOSYLPHOSPHATIDYLINOSITOL PHOSPHOLIPASE D"/>
    <property type="match status" value="1"/>
</dbReference>
<dbReference type="InterPro" id="IPR000421">
    <property type="entry name" value="FA58C"/>
</dbReference>
<keyword evidence="5" id="KW-1015">Disulfide bond</keyword>
<feature type="region of interest" description="Disordered" evidence="8">
    <location>
        <begin position="195"/>
        <end position="225"/>
    </location>
</feature>
<dbReference type="SUPFAM" id="SSF69318">
    <property type="entry name" value="Integrin alpha N-terminal domain"/>
    <property type="match status" value="4"/>
</dbReference>
<gene>
    <name evidence="11" type="ORF">NIES3807_22040</name>
</gene>
<dbReference type="SUPFAM" id="SSF75005">
    <property type="entry name" value="Arabinanase/levansucrase/invertase"/>
    <property type="match status" value="1"/>
</dbReference>
<dbReference type="InterPro" id="IPR038081">
    <property type="entry name" value="CalX-like_sf"/>
</dbReference>
<reference evidence="11 12" key="1">
    <citation type="submission" date="2019-02" db="EMBL/GenBank/DDBJ databases">
        <title>Draft genome sequence of Arthrospira platensis NIES-3807.</title>
        <authorList>
            <person name="Yamaguchi H."/>
            <person name="Suzuki S."/>
            <person name="Kawachi M."/>
        </authorList>
    </citation>
    <scope>NUCLEOTIDE SEQUENCE [LARGE SCALE GENOMIC DNA]</scope>
    <source>
        <strain evidence="11 12">NIES-3807</strain>
    </source>
</reference>
<dbReference type="InterPro" id="IPR013320">
    <property type="entry name" value="ConA-like_dom_sf"/>
</dbReference>
<dbReference type="SUPFAM" id="SSF49313">
    <property type="entry name" value="Cadherin-like"/>
    <property type="match status" value="4"/>
</dbReference>
<evidence type="ECO:0000256" key="4">
    <source>
        <dbReference type="ARBA" id="ARBA00022837"/>
    </source>
</evidence>
<evidence type="ECO:0000256" key="6">
    <source>
        <dbReference type="ARBA" id="ARBA00023180"/>
    </source>
</evidence>
<dbReference type="GO" id="GO:0007154">
    <property type="term" value="P:cell communication"/>
    <property type="evidence" value="ECO:0007669"/>
    <property type="project" value="InterPro"/>
</dbReference>
<evidence type="ECO:0000256" key="5">
    <source>
        <dbReference type="ARBA" id="ARBA00023157"/>
    </source>
</evidence>
<keyword evidence="3" id="KW-0378">Hydrolase</keyword>
<feature type="domain" description="Cadherin" evidence="10">
    <location>
        <begin position="4067"/>
        <end position="4165"/>
    </location>
</feature>
<evidence type="ECO:0000256" key="7">
    <source>
        <dbReference type="ARBA" id="ARBA00023295"/>
    </source>
</evidence>
<keyword evidence="4" id="KW-0106">Calcium</keyword>
<name>A0AAD3GA10_MICAE</name>
<dbReference type="Gene3D" id="2.60.40.60">
    <property type="entry name" value="Cadherins"/>
    <property type="match status" value="4"/>
</dbReference>
<dbReference type="CDD" id="cd15482">
    <property type="entry name" value="Sialidase_non-viral"/>
    <property type="match status" value="2"/>
</dbReference>
<dbReference type="InterPro" id="IPR015919">
    <property type="entry name" value="Cadherin-like_sf"/>
</dbReference>
<dbReference type="GO" id="GO:0008305">
    <property type="term" value="C:integrin complex"/>
    <property type="evidence" value="ECO:0007669"/>
    <property type="project" value="InterPro"/>
</dbReference>
<keyword evidence="2" id="KW-0677">Repeat</keyword>
<dbReference type="Pfam" id="PF13753">
    <property type="entry name" value="SWM_repeat"/>
    <property type="match status" value="2"/>
</dbReference>
<dbReference type="EMBL" id="BJCK01000031">
    <property type="protein sequence ID" value="GCL59034.1"/>
    <property type="molecule type" value="Genomic_DNA"/>
</dbReference>
<dbReference type="GO" id="GO:0016798">
    <property type="term" value="F:hydrolase activity, acting on glycosyl bonds"/>
    <property type="evidence" value="ECO:0007669"/>
    <property type="project" value="UniProtKB-KW"/>
</dbReference>
<keyword evidence="6" id="KW-0325">Glycoprotein</keyword>
<dbReference type="InterPro" id="IPR028994">
    <property type="entry name" value="Integrin_alpha_N"/>
</dbReference>
<dbReference type="SUPFAM" id="SSF141072">
    <property type="entry name" value="CalX-like"/>
    <property type="match status" value="1"/>
</dbReference>
<dbReference type="Pfam" id="PF03160">
    <property type="entry name" value="Calx-beta"/>
    <property type="match status" value="1"/>
</dbReference>
<dbReference type="PROSITE" id="PS50022">
    <property type="entry name" value="FA58C_3"/>
    <property type="match status" value="1"/>
</dbReference>
<dbReference type="Pfam" id="PF13517">
    <property type="entry name" value="FG-GAP_3"/>
    <property type="match status" value="1"/>
</dbReference>
<evidence type="ECO:0000256" key="1">
    <source>
        <dbReference type="ARBA" id="ARBA00022729"/>
    </source>
</evidence>
<evidence type="ECO:0008006" key="13">
    <source>
        <dbReference type="Google" id="ProtNLM"/>
    </source>
</evidence>
<evidence type="ECO:0000256" key="8">
    <source>
        <dbReference type="SAM" id="MobiDB-lite"/>
    </source>
</evidence>
<dbReference type="InterPro" id="IPR025193">
    <property type="entry name" value="DUF4114"/>
</dbReference>
<feature type="domain" description="Cadherin" evidence="10">
    <location>
        <begin position="3962"/>
        <end position="4060"/>
    </location>
</feature>
<evidence type="ECO:0000256" key="3">
    <source>
        <dbReference type="ARBA" id="ARBA00022801"/>
    </source>
</evidence>
<evidence type="ECO:0000259" key="10">
    <source>
        <dbReference type="PROSITE" id="PS50268"/>
    </source>
</evidence>
<dbReference type="Proteomes" id="UP000441080">
    <property type="component" value="Unassembled WGS sequence"/>
</dbReference>
<dbReference type="InterPro" id="IPR013519">
    <property type="entry name" value="Int_alpha_beta-p"/>
</dbReference>
<dbReference type="InterPro" id="IPR003644">
    <property type="entry name" value="Calx_beta"/>
</dbReference>
<dbReference type="SMART" id="SM00237">
    <property type="entry name" value="Calx_beta"/>
    <property type="match status" value="1"/>
</dbReference>
<dbReference type="GO" id="GO:0005509">
    <property type="term" value="F:calcium ion binding"/>
    <property type="evidence" value="ECO:0007669"/>
    <property type="project" value="InterPro"/>
</dbReference>
<dbReference type="InterPro" id="IPR006644">
    <property type="entry name" value="Cadg"/>
</dbReference>
<dbReference type="PROSITE" id="PS50268">
    <property type="entry name" value="CADHERIN_2"/>
    <property type="match status" value="5"/>
</dbReference>
<feature type="domain" description="F5/8 type C" evidence="9">
    <location>
        <begin position="2816"/>
        <end position="2972"/>
    </location>
</feature>
<keyword evidence="7" id="KW-0326">Glycosidase</keyword>
<dbReference type="PANTHER" id="PTHR23221:SF7">
    <property type="entry name" value="PHOSPHATIDYLINOSITOL-GLYCAN-SPECIFIC PHOSPHOLIPASE D"/>
    <property type="match status" value="1"/>
</dbReference>
<dbReference type="Gene3D" id="2.120.10.10">
    <property type="match status" value="2"/>
</dbReference>
<proteinExistence type="predicted"/>